<gene>
    <name evidence="2" type="ORF">L4923_04820</name>
</gene>
<dbReference type="RefSeq" id="WP_239362443.1">
    <property type="nucleotide sequence ID" value="NZ_JAKREW010000002.1"/>
</dbReference>
<feature type="transmembrane region" description="Helical" evidence="1">
    <location>
        <begin position="94"/>
        <end position="114"/>
    </location>
</feature>
<proteinExistence type="predicted"/>
<evidence type="ECO:0000313" key="3">
    <source>
        <dbReference type="Proteomes" id="UP001201701"/>
    </source>
</evidence>
<feature type="transmembrane region" description="Helical" evidence="1">
    <location>
        <begin position="120"/>
        <end position="141"/>
    </location>
</feature>
<keyword evidence="1" id="KW-0812">Transmembrane</keyword>
<name>A0ABS9QA99_9HYPH</name>
<sequence>MSGGSSALIRWLGRFGLGVLGYLAAVVAATAVTVVALSVIGVVAEGAGMSGLLKNLRQIPETFVVGIIITVQSALPGFLIAISAAAILRWVKPLSYTLAGGLNGAFSILVLNFFTETRLFIMPPGLLIPCIIGGLAGGFVFHRVCIRRIGNWGSA</sequence>
<dbReference type="EMBL" id="JAKREW010000002">
    <property type="protein sequence ID" value="MCG7504338.1"/>
    <property type="molecule type" value="Genomic_DNA"/>
</dbReference>
<feature type="transmembrane region" description="Helical" evidence="1">
    <location>
        <begin position="63"/>
        <end position="87"/>
    </location>
</feature>
<organism evidence="2 3">
    <name type="scientific">Mesorhizobium retamae</name>
    <dbReference type="NCBI Taxonomy" id="2912854"/>
    <lineage>
        <taxon>Bacteria</taxon>
        <taxon>Pseudomonadati</taxon>
        <taxon>Pseudomonadota</taxon>
        <taxon>Alphaproteobacteria</taxon>
        <taxon>Hyphomicrobiales</taxon>
        <taxon>Phyllobacteriaceae</taxon>
        <taxon>Mesorhizobium</taxon>
    </lineage>
</organism>
<keyword evidence="1" id="KW-1133">Transmembrane helix</keyword>
<reference evidence="2 3" key="1">
    <citation type="submission" date="2022-02" db="EMBL/GenBank/DDBJ databases">
        <title>Draft genome sequence of Mezorhizobium retamae strain IRAMC:0171 isolated from Retama raetam nodules.</title>
        <authorList>
            <person name="Bengaied R."/>
            <person name="Sbissi I."/>
            <person name="Huber K."/>
            <person name="Ghodbane F."/>
            <person name="Nouioui I."/>
            <person name="Tarhouni M."/>
            <person name="Gtari M."/>
        </authorList>
    </citation>
    <scope>NUCLEOTIDE SEQUENCE [LARGE SCALE GENOMIC DNA]</scope>
    <source>
        <strain evidence="2 3">IRAMC:0171</strain>
    </source>
</reference>
<accession>A0ABS9QA99</accession>
<keyword evidence="3" id="KW-1185">Reference proteome</keyword>
<evidence type="ECO:0000256" key="1">
    <source>
        <dbReference type="SAM" id="Phobius"/>
    </source>
</evidence>
<keyword evidence="1" id="KW-0472">Membrane</keyword>
<comment type="caution">
    <text evidence="2">The sequence shown here is derived from an EMBL/GenBank/DDBJ whole genome shotgun (WGS) entry which is preliminary data.</text>
</comment>
<dbReference type="Proteomes" id="UP001201701">
    <property type="component" value="Unassembled WGS sequence"/>
</dbReference>
<protein>
    <submittedName>
        <fullName evidence="2">Uncharacterized protein</fullName>
    </submittedName>
</protein>
<evidence type="ECO:0000313" key="2">
    <source>
        <dbReference type="EMBL" id="MCG7504338.1"/>
    </source>
</evidence>
<feature type="transmembrane region" description="Helical" evidence="1">
    <location>
        <begin position="20"/>
        <end position="43"/>
    </location>
</feature>